<evidence type="ECO:0000256" key="4">
    <source>
        <dbReference type="ARBA" id="ARBA00007008"/>
    </source>
</evidence>
<keyword evidence="7 9" id="KW-0418">Kinase</keyword>
<dbReference type="Pfam" id="PF01583">
    <property type="entry name" value="APS_kinase"/>
    <property type="match status" value="1"/>
</dbReference>
<proteinExistence type="inferred from homology"/>
<evidence type="ECO:0000256" key="8">
    <source>
        <dbReference type="ARBA" id="ARBA00022840"/>
    </source>
</evidence>
<sequence>MATNITWHEEAVKTEDYRKMNGHHSGVLWFTGLSGSGKSSIANLLNQRLHEKGLQTYVLDGDNVRHGLNADLGFSEADREENIRRIGETAKLFANSGTIVLAAFISPYQKDRDKIRASLPEGDFIEVYVDCPLEECEARDPKGLYEKARNGEIKGFTGIDAPYEAPKNPEIVINSGELEVTSCVDQLIKLLQDKKWVD</sequence>
<dbReference type="InterPro" id="IPR027417">
    <property type="entry name" value="P-loop_NTPase"/>
</dbReference>
<evidence type="ECO:0000256" key="7">
    <source>
        <dbReference type="ARBA" id="ARBA00022777"/>
    </source>
</evidence>
<gene>
    <name evidence="9 12" type="primary">cysC</name>
    <name evidence="12" type="ORF">BN983_00452</name>
</gene>
<dbReference type="InterPro" id="IPR059117">
    <property type="entry name" value="APS_kinase_dom"/>
</dbReference>
<reference evidence="13" key="1">
    <citation type="submission" date="2014-03" db="EMBL/GenBank/DDBJ databases">
        <authorList>
            <person name="Urmite Genomes U."/>
        </authorList>
    </citation>
    <scope>NUCLEOTIDE SEQUENCE [LARGE SCALE GENOMIC DNA]</scope>
    <source>
        <strain evidence="13">HD-03</strain>
    </source>
</reference>
<keyword evidence="9" id="KW-0597">Phosphoprotein</keyword>
<evidence type="ECO:0000313" key="12">
    <source>
        <dbReference type="EMBL" id="CDQ22249.1"/>
    </source>
</evidence>
<dbReference type="PANTHER" id="PTHR11055:SF1">
    <property type="entry name" value="PAPS SYNTHETASE, ISOFORM D"/>
    <property type="match status" value="1"/>
</dbReference>
<dbReference type="EC" id="2.7.1.25" evidence="9 10"/>
<name>A0A024P1S5_9BACI</name>
<comment type="pathway">
    <text evidence="3 9 10">Sulfur metabolism; hydrogen sulfide biosynthesis; sulfite from sulfate: step 2/3.</text>
</comment>
<keyword evidence="5 9" id="KW-0808">Transferase</keyword>
<dbReference type="GO" id="GO:0004020">
    <property type="term" value="F:adenylylsulfate kinase activity"/>
    <property type="evidence" value="ECO:0007669"/>
    <property type="project" value="UniProtKB-UniRule"/>
</dbReference>
<comment type="caution">
    <text evidence="12">The sequence shown here is derived from an EMBL/GenBank/DDBJ whole genome shotgun (WGS) entry which is preliminary data.</text>
</comment>
<dbReference type="UniPathway" id="UPA00140">
    <property type="reaction ID" value="UER00205"/>
</dbReference>
<dbReference type="NCBIfam" id="NF003013">
    <property type="entry name" value="PRK03846.1"/>
    <property type="match status" value="1"/>
</dbReference>
<organism evidence="12 13">
    <name type="scientific">Halobacillus karajensis</name>
    <dbReference type="NCBI Taxonomy" id="195088"/>
    <lineage>
        <taxon>Bacteria</taxon>
        <taxon>Bacillati</taxon>
        <taxon>Bacillota</taxon>
        <taxon>Bacilli</taxon>
        <taxon>Bacillales</taxon>
        <taxon>Bacillaceae</taxon>
        <taxon>Halobacillus</taxon>
    </lineage>
</organism>
<keyword evidence="8 9" id="KW-0067">ATP-binding</keyword>
<dbReference type="NCBIfam" id="TIGR00455">
    <property type="entry name" value="apsK"/>
    <property type="match status" value="1"/>
</dbReference>
<evidence type="ECO:0000256" key="10">
    <source>
        <dbReference type="RuleBase" id="RU004347"/>
    </source>
</evidence>
<evidence type="ECO:0000256" key="9">
    <source>
        <dbReference type="HAMAP-Rule" id="MF_00065"/>
    </source>
</evidence>
<dbReference type="InterPro" id="IPR002891">
    <property type="entry name" value="APS"/>
</dbReference>
<dbReference type="FunFam" id="3.40.50.300:FF:000212">
    <property type="entry name" value="Adenylyl-sulfate kinase"/>
    <property type="match status" value="1"/>
</dbReference>
<evidence type="ECO:0000256" key="5">
    <source>
        <dbReference type="ARBA" id="ARBA00022679"/>
    </source>
</evidence>
<dbReference type="PANTHER" id="PTHR11055">
    <property type="entry name" value="BIFUNCTIONAL 3'-PHOSPHOADENOSINE 5'-PHOSPHOSULFATE SYNTHASE"/>
    <property type="match status" value="1"/>
</dbReference>
<keyword evidence="6 9" id="KW-0547">Nucleotide-binding</keyword>
<evidence type="ECO:0000256" key="1">
    <source>
        <dbReference type="ARBA" id="ARBA00001823"/>
    </source>
</evidence>
<dbReference type="RefSeq" id="WP_035505425.1">
    <property type="nucleotide sequence ID" value="NZ_CCDH010000002.1"/>
</dbReference>
<dbReference type="HAMAP" id="MF_00065">
    <property type="entry name" value="Adenylyl_sulf_kinase"/>
    <property type="match status" value="1"/>
</dbReference>
<dbReference type="GO" id="GO:0005524">
    <property type="term" value="F:ATP binding"/>
    <property type="evidence" value="ECO:0007669"/>
    <property type="project" value="UniProtKB-UniRule"/>
</dbReference>
<dbReference type="EMBL" id="CCDI010000001">
    <property type="protein sequence ID" value="CDQ22249.1"/>
    <property type="molecule type" value="Genomic_DNA"/>
</dbReference>
<reference evidence="12 13" key="2">
    <citation type="submission" date="2014-05" db="EMBL/GenBank/DDBJ databases">
        <title>Draft genome sequence of Halobacillus karajensis HK-03.</title>
        <authorList>
            <person name="Khelaifia S."/>
            <person name="Croce O."/>
            <person name="Lagier J.C."/>
            <person name="Raoult D."/>
        </authorList>
    </citation>
    <scope>NUCLEOTIDE SEQUENCE [LARGE SCALE GENOMIC DNA]</scope>
    <source>
        <strain evidence="12 13">HD-03</strain>
    </source>
</reference>
<feature type="domain" description="APS kinase" evidence="11">
    <location>
        <begin position="26"/>
        <end position="174"/>
    </location>
</feature>
<evidence type="ECO:0000256" key="3">
    <source>
        <dbReference type="ARBA" id="ARBA00004806"/>
    </source>
</evidence>
<dbReference type="SUPFAM" id="SSF52540">
    <property type="entry name" value="P-loop containing nucleoside triphosphate hydrolases"/>
    <property type="match status" value="1"/>
</dbReference>
<feature type="binding site" evidence="9">
    <location>
        <begin position="32"/>
        <end position="39"/>
    </location>
    <ligand>
        <name>ATP</name>
        <dbReference type="ChEBI" id="CHEBI:30616"/>
    </ligand>
</feature>
<dbReference type="AlphaFoldDB" id="A0A024P1S5"/>
<accession>A0A024P1S5</accession>
<evidence type="ECO:0000256" key="2">
    <source>
        <dbReference type="ARBA" id="ARBA00002632"/>
    </source>
</evidence>
<comment type="function">
    <text evidence="2 9 10">Catalyzes the synthesis of activated sulfate.</text>
</comment>
<dbReference type="Proteomes" id="UP000028868">
    <property type="component" value="Unassembled WGS sequence"/>
</dbReference>
<dbReference type="CDD" id="cd02027">
    <property type="entry name" value="APSK"/>
    <property type="match status" value="1"/>
</dbReference>
<evidence type="ECO:0000256" key="6">
    <source>
        <dbReference type="ARBA" id="ARBA00022741"/>
    </source>
</evidence>
<comment type="catalytic activity">
    <reaction evidence="1 9 10">
        <text>adenosine 5'-phosphosulfate + ATP = 3'-phosphoadenylyl sulfate + ADP + H(+)</text>
        <dbReference type="Rhea" id="RHEA:24152"/>
        <dbReference type="ChEBI" id="CHEBI:15378"/>
        <dbReference type="ChEBI" id="CHEBI:30616"/>
        <dbReference type="ChEBI" id="CHEBI:58243"/>
        <dbReference type="ChEBI" id="CHEBI:58339"/>
        <dbReference type="ChEBI" id="CHEBI:456216"/>
        <dbReference type="EC" id="2.7.1.25"/>
    </reaction>
</comment>
<feature type="active site" description="Phosphoserine intermediate" evidence="9">
    <location>
        <position position="106"/>
    </location>
</feature>
<comment type="similarity">
    <text evidence="4 9 10">Belongs to the APS kinase family.</text>
</comment>
<keyword evidence="13" id="KW-1185">Reference proteome</keyword>
<evidence type="ECO:0000313" key="13">
    <source>
        <dbReference type="Proteomes" id="UP000028868"/>
    </source>
</evidence>
<protein>
    <recommendedName>
        <fullName evidence="9 10">Adenylyl-sulfate kinase</fullName>
        <ecNumber evidence="9 10">2.7.1.25</ecNumber>
    </recommendedName>
    <alternativeName>
        <fullName evidence="9">APS kinase</fullName>
    </alternativeName>
    <alternativeName>
        <fullName evidence="9">ATP adenosine-5'-phosphosulfate 3'-phosphotransferase</fullName>
    </alternativeName>
    <alternativeName>
        <fullName evidence="9">Adenosine-5'-phosphosulfate kinase</fullName>
    </alternativeName>
</protein>
<dbReference type="GO" id="GO:0070814">
    <property type="term" value="P:hydrogen sulfide biosynthetic process"/>
    <property type="evidence" value="ECO:0007669"/>
    <property type="project" value="UniProtKB-UniRule"/>
</dbReference>
<dbReference type="Gene3D" id="3.40.50.300">
    <property type="entry name" value="P-loop containing nucleotide triphosphate hydrolases"/>
    <property type="match status" value="1"/>
</dbReference>
<dbReference type="GO" id="GO:0000103">
    <property type="term" value="P:sulfate assimilation"/>
    <property type="evidence" value="ECO:0007669"/>
    <property type="project" value="UniProtKB-UniRule"/>
</dbReference>
<evidence type="ECO:0000259" key="11">
    <source>
        <dbReference type="Pfam" id="PF01583"/>
    </source>
</evidence>